<name>A0A642ULV2_DIURU</name>
<evidence type="ECO:0000313" key="1">
    <source>
        <dbReference type="EMBL" id="KAA8899236.1"/>
    </source>
</evidence>
<sequence length="454" mass="52333">MNRYDPRQWLGDYPAEILRELFTEIGITSCCHLYIKMSPGNFRNALEIYLQTHVINVTAEEVIEGDLNVIDFYTYGQLHLWCYIKVKTPVGLFDMTNWHLSKVNCQSCSLRNTQNFKHLVKLKEFESTCDHDGTFELPRSVITLKLYGEPHLFNMSSLPNIEHIVFDDYTNIIRTAWARIESFDLPFLPSHERFDCLREAKLKKYNSFRDIICPELESVEFSAHKTSQDVLESDSEEDESDTDFEQHYDILSIFTHGQLANLRILKASYCIIDNVALLPQLRVLHCSMDKSLTGCQPLPLNLIELKIISEHSVEGIPPQLQVFGFESLNYDGNSDCFVRAKSDTVRKMRLCCVTDVSIDCPRLTSLKLERCCIASMLNAPNLVRLRSSGIFIPVEAFPRLNYLIMYDLNSWQDVVIKRHLKAIHLMWSQLGQVQISADDVQLIICEFCRRAGAP</sequence>
<evidence type="ECO:0008006" key="3">
    <source>
        <dbReference type="Google" id="ProtNLM"/>
    </source>
</evidence>
<dbReference type="SUPFAM" id="SSF52047">
    <property type="entry name" value="RNI-like"/>
    <property type="match status" value="1"/>
</dbReference>
<proteinExistence type="predicted"/>
<dbReference type="VEuPathDB" id="FungiDB:DIURU_004418"/>
<keyword evidence="2" id="KW-1185">Reference proteome</keyword>
<dbReference type="Proteomes" id="UP000449547">
    <property type="component" value="Unassembled WGS sequence"/>
</dbReference>
<dbReference type="EMBL" id="SWFT01000125">
    <property type="protein sequence ID" value="KAA8899236.1"/>
    <property type="molecule type" value="Genomic_DNA"/>
</dbReference>
<dbReference type="Gene3D" id="3.80.10.10">
    <property type="entry name" value="Ribonuclease Inhibitor"/>
    <property type="match status" value="1"/>
</dbReference>
<comment type="caution">
    <text evidence="1">The sequence shown here is derived from an EMBL/GenBank/DDBJ whole genome shotgun (WGS) entry which is preliminary data.</text>
</comment>
<dbReference type="OrthoDB" id="2018313at2759"/>
<gene>
    <name evidence="1" type="ORF">DIURU_004418</name>
</gene>
<dbReference type="RefSeq" id="XP_034010794.1">
    <property type="nucleotide sequence ID" value="XM_034157289.1"/>
</dbReference>
<protein>
    <recommendedName>
        <fullName evidence="3">F-box domain-containing protein</fullName>
    </recommendedName>
</protein>
<evidence type="ECO:0000313" key="2">
    <source>
        <dbReference type="Proteomes" id="UP000449547"/>
    </source>
</evidence>
<accession>A0A642ULV2</accession>
<reference evidence="1 2" key="1">
    <citation type="submission" date="2019-07" db="EMBL/GenBank/DDBJ databases">
        <title>Genome assembly of two rare yeast pathogens: Diutina rugosa and Trichomonascus ciferrii.</title>
        <authorList>
            <person name="Mixao V."/>
            <person name="Saus E."/>
            <person name="Hansen A."/>
            <person name="Lass-Flor C."/>
            <person name="Gabaldon T."/>
        </authorList>
    </citation>
    <scope>NUCLEOTIDE SEQUENCE [LARGE SCALE GENOMIC DNA]</scope>
    <source>
        <strain evidence="1 2">CBS 613</strain>
    </source>
</reference>
<dbReference type="InterPro" id="IPR032675">
    <property type="entry name" value="LRR_dom_sf"/>
</dbReference>
<organism evidence="1 2">
    <name type="scientific">Diutina rugosa</name>
    <name type="common">Yeast</name>
    <name type="synonym">Candida rugosa</name>
    <dbReference type="NCBI Taxonomy" id="5481"/>
    <lineage>
        <taxon>Eukaryota</taxon>
        <taxon>Fungi</taxon>
        <taxon>Dikarya</taxon>
        <taxon>Ascomycota</taxon>
        <taxon>Saccharomycotina</taxon>
        <taxon>Pichiomycetes</taxon>
        <taxon>Debaryomycetaceae</taxon>
        <taxon>Diutina</taxon>
    </lineage>
</organism>
<dbReference type="AlphaFoldDB" id="A0A642ULV2"/>
<dbReference type="GeneID" id="54783069"/>